<dbReference type="Gene3D" id="2.40.50.140">
    <property type="entry name" value="Nucleic acid-binding proteins"/>
    <property type="match status" value="1"/>
</dbReference>
<keyword evidence="5" id="KW-0240">DNA-directed RNA polymerase</keyword>
<name>A0ABD1T0F2_9LAMI</name>
<organism evidence="5 6">
    <name type="scientific">Abeliophyllum distichum</name>
    <dbReference type="NCBI Taxonomy" id="126358"/>
    <lineage>
        <taxon>Eukaryota</taxon>
        <taxon>Viridiplantae</taxon>
        <taxon>Streptophyta</taxon>
        <taxon>Embryophyta</taxon>
        <taxon>Tracheophyta</taxon>
        <taxon>Spermatophyta</taxon>
        <taxon>Magnoliopsida</taxon>
        <taxon>eudicotyledons</taxon>
        <taxon>Gunneridae</taxon>
        <taxon>Pentapetalae</taxon>
        <taxon>asterids</taxon>
        <taxon>lamiids</taxon>
        <taxon>Lamiales</taxon>
        <taxon>Oleaceae</taxon>
        <taxon>Forsythieae</taxon>
        <taxon>Abeliophyllum</taxon>
    </lineage>
</organism>
<evidence type="ECO:0000256" key="4">
    <source>
        <dbReference type="SAM" id="Phobius"/>
    </source>
</evidence>
<evidence type="ECO:0000256" key="2">
    <source>
        <dbReference type="ARBA" id="ARBA00008912"/>
    </source>
</evidence>
<comment type="caution">
    <text evidence="5">The sequence shown here is derived from an EMBL/GenBank/DDBJ whole genome shotgun (WGS) entry which is preliminary data.</text>
</comment>
<evidence type="ECO:0000313" key="6">
    <source>
        <dbReference type="Proteomes" id="UP001604336"/>
    </source>
</evidence>
<dbReference type="PANTHER" id="PTHR36743">
    <property type="entry name" value="OS04G0495300 PROTEIN"/>
    <property type="match status" value="1"/>
</dbReference>
<feature type="transmembrane region" description="Helical" evidence="4">
    <location>
        <begin position="149"/>
        <end position="175"/>
    </location>
</feature>
<keyword evidence="4" id="KW-0472">Membrane</keyword>
<dbReference type="SUPFAM" id="SSF50249">
    <property type="entry name" value="Nucleic acid-binding proteins"/>
    <property type="match status" value="1"/>
</dbReference>
<keyword evidence="5" id="KW-0804">Transcription</keyword>
<comment type="similarity">
    <text evidence="2">Belongs to the eukaryotic RPB8 RNA polymerase subunit family.</text>
</comment>
<keyword evidence="4" id="KW-0812">Transmembrane</keyword>
<dbReference type="EMBL" id="JBFOLK010000006">
    <property type="protein sequence ID" value="KAL2506206.1"/>
    <property type="molecule type" value="Genomic_DNA"/>
</dbReference>
<dbReference type="Pfam" id="PF03870">
    <property type="entry name" value="RNA_pol_Rpb8"/>
    <property type="match status" value="1"/>
</dbReference>
<keyword evidence="3" id="KW-0539">Nucleus</keyword>
<dbReference type="AlphaFoldDB" id="A0ABD1T0F2"/>
<evidence type="ECO:0000313" key="5">
    <source>
        <dbReference type="EMBL" id="KAL2506206.1"/>
    </source>
</evidence>
<reference evidence="6" key="1">
    <citation type="submission" date="2024-07" db="EMBL/GenBank/DDBJ databases">
        <title>Two chromosome-level genome assemblies of Korean endemic species Abeliophyllum distichum and Forsythia ovata (Oleaceae).</title>
        <authorList>
            <person name="Jang H."/>
        </authorList>
    </citation>
    <scope>NUCLEOTIDE SEQUENCE [LARGE SCALE GENOMIC DNA]</scope>
</reference>
<keyword evidence="4" id="KW-1133">Transmembrane helix</keyword>
<protein>
    <submittedName>
        <fullName evidence="5">DNA-directed RNA polymerase I</fullName>
    </submittedName>
</protein>
<dbReference type="Proteomes" id="UP001604336">
    <property type="component" value="Unassembled WGS sequence"/>
</dbReference>
<evidence type="ECO:0000256" key="3">
    <source>
        <dbReference type="ARBA" id="ARBA00023242"/>
    </source>
</evidence>
<sequence length="322" mass="35795">MGLSASKRVELALHNSPEFNAASDSIYTQCLSQAQHAFPGVKPYQLFSATVYLHQTLFRSLPLISKRVPHPPNRDQVDRAYKTVIARRSVQQDIRDESVLDEVEFKAFAVEVFTNAVVSNAGNEVLKLVPLGVAGIAGVGLILKPAKEVIGAAVGAYALGVATSIYLSLAVYFAAARMVETLFEDIFRVEELDPDGKKFDKVTRIKAKSEQFDMLMFLDINTDIYPMHVGEKFMMVLASTLNLDGTPDTGYYTQGNRKSLADKFDYVMQGKLYRISEESSNKQVKADIYVSFGGLLMMLKGDPSIAARFELDQRLFILLRKV</sequence>
<keyword evidence="6" id="KW-1185">Reference proteome</keyword>
<dbReference type="InterPro" id="IPR005570">
    <property type="entry name" value="RPABC3"/>
</dbReference>
<dbReference type="PANTHER" id="PTHR36743:SF1">
    <property type="entry name" value="OS04G0495300 PROTEIN"/>
    <property type="match status" value="1"/>
</dbReference>
<dbReference type="InterPro" id="IPR012340">
    <property type="entry name" value="NA-bd_OB-fold"/>
</dbReference>
<proteinExistence type="inferred from homology"/>
<gene>
    <name evidence="5" type="ORF">Adt_21827</name>
</gene>
<accession>A0ABD1T0F2</accession>
<dbReference type="SMART" id="SM00658">
    <property type="entry name" value="RPOL8c"/>
    <property type="match status" value="1"/>
</dbReference>
<comment type="subcellular location">
    <subcellularLocation>
        <location evidence="1">Nucleus</location>
    </subcellularLocation>
</comment>
<evidence type="ECO:0000256" key="1">
    <source>
        <dbReference type="ARBA" id="ARBA00004123"/>
    </source>
</evidence>
<dbReference type="FunFam" id="2.40.50.140:FF:000073">
    <property type="entry name" value="DNA-directed RNA polymerases I, II, and III subunit RPABC3"/>
    <property type="match status" value="1"/>
</dbReference>
<dbReference type="GO" id="GO:0005665">
    <property type="term" value="C:RNA polymerase II, core complex"/>
    <property type="evidence" value="ECO:0007669"/>
    <property type="project" value="UniProtKB-ARBA"/>
</dbReference>
<dbReference type="GO" id="GO:0000419">
    <property type="term" value="C:RNA polymerase V complex"/>
    <property type="evidence" value="ECO:0007669"/>
    <property type="project" value="UniProtKB-ARBA"/>
</dbReference>
<feature type="transmembrane region" description="Helical" evidence="4">
    <location>
        <begin position="125"/>
        <end position="143"/>
    </location>
</feature>